<evidence type="ECO:0000313" key="1">
    <source>
        <dbReference type="EMBL" id="GCB88005.1"/>
    </source>
</evidence>
<dbReference type="Proteomes" id="UP000288351">
    <property type="component" value="Unassembled WGS sequence"/>
</dbReference>
<reference evidence="1 2" key="1">
    <citation type="journal article" date="2019" name="Microbiol. Resour. Announc.">
        <title>Draft Genome Sequence of the Most Traditional epsilon-Poly-l-Lysine Producer, Streptomyces albulus NBRC14147.</title>
        <authorList>
            <person name="Yamanaka K."/>
            <person name="Hamano Y."/>
        </authorList>
    </citation>
    <scope>NUCLEOTIDE SEQUENCE [LARGE SCALE GENOMIC DNA]</scope>
    <source>
        <strain evidence="1 2">NBRC 14147</strain>
    </source>
</reference>
<organism evidence="1 2">
    <name type="scientific">Streptomyces noursei</name>
    <name type="common">Streptomyces albulus</name>
    <dbReference type="NCBI Taxonomy" id="1971"/>
    <lineage>
        <taxon>Bacteria</taxon>
        <taxon>Bacillati</taxon>
        <taxon>Actinomycetota</taxon>
        <taxon>Actinomycetes</taxon>
        <taxon>Kitasatosporales</taxon>
        <taxon>Streptomycetaceae</taxon>
        <taxon>Streptomyces</taxon>
    </lineage>
</organism>
<protein>
    <submittedName>
        <fullName evidence="1">Uncharacterized protein</fullName>
    </submittedName>
</protein>
<gene>
    <name evidence="1" type="ORF">SALB_00674</name>
</gene>
<accession>A0A401QRM1</accession>
<dbReference type="EMBL" id="BHXC01000005">
    <property type="protein sequence ID" value="GCB88005.1"/>
    <property type="molecule type" value="Genomic_DNA"/>
</dbReference>
<dbReference type="AlphaFoldDB" id="A0A401QRM1"/>
<evidence type="ECO:0000313" key="2">
    <source>
        <dbReference type="Proteomes" id="UP000288351"/>
    </source>
</evidence>
<proteinExistence type="predicted"/>
<name>A0A401QRM1_STRNR</name>
<sequence length="66" mass="7131">MGDTCAICEHGRGLHADPSADPGHWPPVGCRRKRGCSCTLFYSSAEYVRIDYPGGYSLRQIADGTA</sequence>
<comment type="caution">
    <text evidence="1">The sequence shown here is derived from an EMBL/GenBank/DDBJ whole genome shotgun (WGS) entry which is preliminary data.</text>
</comment>